<comment type="caution">
    <text evidence="3">The sequence shown here is derived from an EMBL/GenBank/DDBJ whole genome shotgun (WGS) entry which is preliminary data.</text>
</comment>
<sequence length="280" mass="31281">MSKKQIAAYSEIHDAYSLLSDQGTKTMIDLDLMNSNHRTSSLIDAPSKTTEPEIEEEVELSREKTIGVAKKDNSNILIFAVAVVGVLGWYYLNGSDKPKQEQIQQATTKLEIERKEQEEAKKAEQARLAQQPIPLIAQPDAIENNVLYPSPKAFMDENLRFTQNGELFPTSSGLIASLPQTHQGSSSILIQNPHKSPIYGKLIVQFAESMQPIVIRNFYITASSSLEIFDTPSGKYQIQILTLGKPTAYVSPTFSIPLYSEERVTQFANWAYAYQPSSVF</sequence>
<evidence type="ECO:0000256" key="1">
    <source>
        <dbReference type="SAM" id="Coils"/>
    </source>
</evidence>
<keyword evidence="2" id="KW-1133">Transmembrane helix</keyword>
<name>A0A7Y2RHL9_9GAMM</name>
<organism evidence="3 4">
    <name type="scientific">Acinetobacter terrae</name>
    <dbReference type="NCBI Taxonomy" id="2731247"/>
    <lineage>
        <taxon>Bacteria</taxon>
        <taxon>Pseudomonadati</taxon>
        <taxon>Pseudomonadota</taxon>
        <taxon>Gammaproteobacteria</taxon>
        <taxon>Moraxellales</taxon>
        <taxon>Moraxellaceae</taxon>
        <taxon>Acinetobacter</taxon>
        <taxon>Acinetobacter Taxon 24</taxon>
    </lineage>
</organism>
<feature type="transmembrane region" description="Helical" evidence="2">
    <location>
        <begin position="74"/>
        <end position="92"/>
    </location>
</feature>
<keyword evidence="2" id="KW-0812">Transmembrane</keyword>
<accession>A0A7Y2RHL9</accession>
<keyword evidence="2" id="KW-0472">Membrane</keyword>
<dbReference type="RefSeq" id="WP_171541002.1">
    <property type="nucleotide sequence ID" value="NZ_JABERL010000056.1"/>
</dbReference>
<reference evidence="3 4" key="1">
    <citation type="submission" date="2020-04" db="EMBL/GenBank/DDBJ databases">
        <title>Acinetobacter Taxon 24.</title>
        <authorList>
            <person name="Nemec A."/>
            <person name="Radolfova-Krizova L."/>
            <person name="Higgins P.G."/>
            <person name="Spanelova P."/>
        </authorList>
    </citation>
    <scope>NUCLEOTIDE SEQUENCE [LARGE SCALE GENOMIC DNA]</scope>
    <source>
        <strain evidence="3 4">ANC 5380</strain>
    </source>
</reference>
<keyword evidence="1" id="KW-0175">Coiled coil</keyword>
<evidence type="ECO:0000313" key="4">
    <source>
        <dbReference type="Proteomes" id="UP000569202"/>
    </source>
</evidence>
<dbReference type="Proteomes" id="UP000569202">
    <property type="component" value="Unassembled WGS sequence"/>
</dbReference>
<dbReference type="AlphaFoldDB" id="A0A7Y2RHL9"/>
<evidence type="ECO:0000313" key="3">
    <source>
        <dbReference type="EMBL" id="NNH78807.1"/>
    </source>
</evidence>
<feature type="coiled-coil region" evidence="1">
    <location>
        <begin position="100"/>
        <end position="127"/>
    </location>
</feature>
<gene>
    <name evidence="3" type="ORF">HLH17_14375</name>
</gene>
<protein>
    <submittedName>
        <fullName evidence="3">Uncharacterized protein</fullName>
    </submittedName>
</protein>
<proteinExistence type="predicted"/>
<dbReference type="EMBL" id="JABERL010000056">
    <property type="protein sequence ID" value="NNH78807.1"/>
    <property type="molecule type" value="Genomic_DNA"/>
</dbReference>
<evidence type="ECO:0000256" key="2">
    <source>
        <dbReference type="SAM" id="Phobius"/>
    </source>
</evidence>